<dbReference type="Proteomes" id="UP001152795">
    <property type="component" value="Unassembled WGS sequence"/>
</dbReference>
<reference evidence="1" key="1">
    <citation type="submission" date="2020-04" db="EMBL/GenBank/DDBJ databases">
        <authorList>
            <person name="Alioto T."/>
            <person name="Alioto T."/>
            <person name="Gomez Garrido J."/>
        </authorList>
    </citation>
    <scope>NUCLEOTIDE SEQUENCE</scope>
    <source>
        <strain evidence="1">A484AB</strain>
    </source>
</reference>
<dbReference type="EMBL" id="CACRXK020047390">
    <property type="protein sequence ID" value="CAB4046206.1"/>
    <property type="molecule type" value="Genomic_DNA"/>
</dbReference>
<evidence type="ECO:0000313" key="2">
    <source>
        <dbReference type="Proteomes" id="UP001152795"/>
    </source>
</evidence>
<organism evidence="1 2">
    <name type="scientific">Paramuricea clavata</name>
    <name type="common">Red gorgonian</name>
    <name type="synonym">Violescent sea-whip</name>
    <dbReference type="NCBI Taxonomy" id="317549"/>
    <lineage>
        <taxon>Eukaryota</taxon>
        <taxon>Metazoa</taxon>
        <taxon>Cnidaria</taxon>
        <taxon>Anthozoa</taxon>
        <taxon>Octocorallia</taxon>
        <taxon>Malacalcyonacea</taxon>
        <taxon>Plexauridae</taxon>
        <taxon>Paramuricea</taxon>
    </lineage>
</organism>
<feature type="non-terminal residue" evidence="1">
    <location>
        <position position="49"/>
    </location>
</feature>
<dbReference type="AlphaFoldDB" id="A0A6S7KJZ4"/>
<evidence type="ECO:0000313" key="1">
    <source>
        <dbReference type="EMBL" id="CAB4046206.1"/>
    </source>
</evidence>
<sequence length="49" mass="5477">DQRGQLGNHQKSISHFTNICDQSIWMRRSTSARSITSKSHADPGPALRV</sequence>
<protein>
    <submittedName>
        <fullName evidence="1">Uncharacterized protein</fullName>
    </submittedName>
</protein>
<keyword evidence="2" id="KW-1185">Reference proteome</keyword>
<comment type="caution">
    <text evidence="1">The sequence shown here is derived from an EMBL/GenBank/DDBJ whole genome shotgun (WGS) entry which is preliminary data.</text>
</comment>
<name>A0A6S7KJZ4_PARCT</name>
<gene>
    <name evidence="1" type="ORF">PACLA_8A088943</name>
</gene>
<proteinExistence type="predicted"/>
<feature type="non-terminal residue" evidence="1">
    <location>
        <position position="1"/>
    </location>
</feature>
<accession>A0A6S7KJZ4</accession>